<dbReference type="Proteomes" id="UP000245341">
    <property type="component" value="Unplaced"/>
</dbReference>
<evidence type="ECO:0000259" key="15">
    <source>
        <dbReference type="PROSITE" id="PS50059"/>
    </source>
</evidence>
<feature type="transmembrane region" description="Helical" evidence="13">
    <location>
        <begin position="153"/>
        <end position="175"/>
    </location>
</feature>
<keyword evidence="16" id="KW-1185">Reference proteome</keyword>
<dbReference type="GO" id="GO:0016020">
    <property type="term" value="C:membrane"/>
    <property type="evidence" value="ECO:0007669"/>
    <property type="project" value="UniProtKB-SubCell"/>
</dbReference>
<protein>
    <recommendedName>
        <fullName evidence="12">peptidylprolyl isomerase</fullName>
        <ecNumber evidence="12">5.2.1.8</ecNumber>
    </recommendedName>
</protein>
<dbReference type="PANTHER" id="PTHR45779">
    <property type="entry name" value="PEPTIDYLPROLYL ISOMERASE"/>
    <property type="match status" value="1"/>
</dbReference>
<dbReference type="SUPFAM" id="SSF54534">
    <property type="entry name" value="FKBP-like"/>
    <property type="match status" value="1"/>
</dbReference>
<evidence type="ECO:0000313" key="17">
    <source>
        <dbReference type="RefSeq" id="XP_006729320.1"/>
    </source>
</evidence>
<evidence type="ECO:0000256" key="2">
    <source>
        <dbReference type="ARBA" id="ARBA00004167"/>
    </source>
</evidence>
<keyword evidence="4 13" id="KW-0812">Transmembrane</keyword>
<dbReference type="Gene3D" id="3.10.50.40">
    <property type="match status" value="1"/>
</dbReference>
<proteinExistence type="inferred from homology"/>
<evidence type="ECO:0000256" key="3">
    <source>
        <dbReference type="ARBA" id="ARBA00006577"/>
    </source>
</evidence>
<dbReference type="AlphaFoldDB" id="A0A2U3XCW1"/>
<dbReference type="STRING" id="9713.A0A2U3XCW1"/>
<evidence type="ECO:0000256" key="13">
    <source>
        <dbReference type="SAM" id="Phobius"/>
    </source>
</evidence>
<evidence type="ECO:0000256" key="11">
    <source>
        <dbReference type="ARBA" id="ARBA00065450"/>
    </source>
</evidence>
<evidence type="ECO:0000256" key="1">
    <source>
        <dbReference type="ARBA" id="ARBA00000971"/>
    </source>
</evidence>
<organism evidence="16 17">
    <name type="scientific">Leptonychotes weddellii</name>
    <name type="common">Weddell seal</name>
    <name type="synonym">Otaria weddellii</name>
    <dbReference type="NCBI Taxonomy" id="9713"/>
    <lineage>
        <taxon>Eukaryota</taxon>
        <taxon>Metazoa</taxon>
        <taxon>Chordata</taxon>
        <taxon>Craniata</taxon>
        <taxon>Vertebrata</taxon>
        <taxon>Euteleostomi</taxon>
        <taxon>Mammalia</taxon>
        <taxon>Eutheria</taxon>
        <taxon>Laurasiatheria</taxon>
        <taxon>Carnivora</taxon>
        <taxon>Caniformia</taxon>
        <taxon>Pinnipedia</taxon>
        <taxon>Phocidae</taxon>
        <taxon>Monachinae</taxon>
        <taxon>Lobodontini</taxon>
        <taxon>Leptonychotes</taxon>
    </lineage>
</organism>
<evidence type="ECO:0000256" key="5">
    <source>
        <dbReference type="ARBA" id="ARBA00022729"/>
    </source>
</evidence>
<keyword evidence="8 13" id="KW-0472">Membrane</keyword>
<dbReference type="RefSeq" id="XP_006729320.1">
    <property type="nucleotide sequence ID" value="XM_006729257.2"/>
</dbReference>
<keyword evidence="5 14" id="KW-0732">Signal</keyword>
<evidence type="ECO:0000256" key="6">
    <source>
        <dbReference type="ARBA" id="ARBA00022989"/>
    </source>
</evidence>
<feature type="signal peptide" evidence="14">
    <location>
        <begin position="1"/>
        <end position="25"/>
    </location>
</feature>
<accession>A0A2U3XCW1</accession>
<comment type="subcellular location">
    <subcellularLocation>
        <location evidence="2">Membrane</location>
        <topology evidence="2">Single-pass membrane protein</topology>
    </subcellularLocation>
</comment>
<evidence type="ECO:0000256" key="14">
    <source>
        <dbReference type="SAM" id="SignalP"/>
    </source>
</evidence>
<comment type="catalytic activity">
    <reaction evidence="1 12">
        <text>[protein]-peptidylproline (omega=180) = [protein]-peptidylproline (omega=0)</text>
        <dbReference type="Rhea" id="RHEA:16237"/>
        <dbReference type="Rhea" id="RHEA-COMP:10747"/>
        <dbReference type="Rhea" id="RHEA-COMP:10748"/>
        <dbReference type="ChEBI" id="CHEBI:83833"/>
        <dbReference type="ChEBI" id="CHEBI:83834"/>
        <dbReference type="EC" id="5.2.1.8"/>
    </reaction>
</comment>
<keyword evidence="6 13" id="KW-1133">Transmembrane helix</keyword>
<evidence type="ECO:0000256" key="10">
    <source>
        <dbReference type="ARBA" id="ARBA00055986"/>
    </source>
</evidence>
<feature type="chain" id="PRO_5015707361" description="peptidylprolyl isomerase" evidence="14">
    <location>
        <begin position="26"/>
        <end position="199"/>
    </location>
</feature>
<dbReference type="GO" id="GO:0005783">
    <property type="term" value="C:endoplasmic reticulum"/>
    <property type="evidence" value="ECO:0007669"/>
    <property type="project" value="TreeGrafter"/>
</dbReference>
<dbReference type="CTD" id="51303"/>
<keyword evidence="7 12" id="KW-0697">Rotamase</keyword>
<evidence type="ECO:0000256" key="8">
    <source>
        <dbReference type="ARBA" id="ARBA00023136"/>
    </source>
</evidence>
<sequence length="199" mass="22036">MTLRPSLLPLRLLLLLSGAVCRTEAGFETESPVRTLQVETLVEPPEPCAEPAAFGDTLHVHYTGSLLDGRIIDTSLTRDPLVIELGQKQVIPGLEQSLLDMCVGEKRRAIIPSHLAYGKRGFPPSIPADAVLQFDVELIALIRANYWQKLVKGILPLIGMAMAPALLGLIGYHLYKKANRPKVSRKKLKEEKRNKSKKK</sequence>
<dbReference type="PANTHER" id="PTHR45779:SF2">
    <property type="entry name" value="PEPTIDYL-PROLYL CIS-TRANS ISOMERASE FKBP11"/>
    <property type="match status" value="1"/>
</dbReference>
<dbReference type="InterPro" id="IPR001179">
    <property type="entry name" value="PPIase_FKBP_dom"/>
</dbReference>
<comment type="subunit">
    <text evidence="11">Interacts with IFITM5.</text>
</comment>
<comment type="function">
    <text evidence="10">PPIases accelerate the folding of proteins during protein synthesis.</text>
</comment>
<evidence type="ECO:0000313" key="16">
    <source>
        <dbReference type="Proteomes" id="UP000245341"/>
    </source>
</evidence>
<comment type="similarity">
    <text evidence="3">Belongs to the FKBP-type PPIase family.</text>
</comment>
<name>A0A2U3XCW1_LEPWE</name>
<dbReference type="PROSITE" id="PS50059">
    <property type="entry name" value="FKBP_PPIASE"/>
    <property type="match status" value="1"/>
</dbReference>
<dbReference type="InterPro" id="IPR046357">
    <property type="entry name" value="PPIase_dom_sf"/>
</dbReference>
<reference evidence="17" key="1">
    <citation type="submission" date="2025-08" db="UniProtKB">
        <authorList>
            <consortium name="RefSeq"/>
        </authorList>
    </citation>
    <scope>IDENTIFICATION</scope>
    <source>
        <tissue evidence="17">Liver</tissue>
    </source>
</reference>
<feature type="domain" description="PPIase FKBP-type" evidence="15">
    <location>
        <begin position="55"/>
        <end position="142"/>
    </location>
</feature>
<evidence type="ECO:0000256" key="9">
    <source>
        <dbReference type="ARBA" id="ARBA00023235"/>
    </source>
</evidence>
<evidence type="ECO:0000256" key="4">
    <source>
        <dbReference type="ARBA" id="ARBA00022692"/>
    </source>
</evidence>
<keyword evidence="9 12" id="KW-0413">Isomerase</keyword>
<dbReference type="FunFam" id="3.10.50.40:FF:000048">
    <property type="entry name" value="Peptidylprolyl isomerase"/>
    <property type="match status" value="1"/>
</dbReference>
<dbReference type="GO" id="GO:0003755">
    <property type="term" value="F:peptidyl-prolyl cis-trans isomerase activity"/>
    <property type="evidence" value="ECO:0007669"/>
    <property type="project" value="UniProtKB-KW"/>
</dbReference>
<dbReference type="InterPro" id="IPR044609">
    <property type="entry name" value="FKBP2/11"/>
</dbReference>
<dbReference type="KEGG" id="lww:102731930"/>
<gene>
    <name evidence="17" type="primary">FKBP11</name>
</gene>
<dbReference type="EC" id="5.2.1.8" evidence="12"/>
<evidence type="ECO:0000256" key="12">
    <source>
        <dbReference type="PROSITE-ProRule" id="PRU00277"/>
    </source>
</evidence>
<dbReference type="Pfam" id="PF00254">
    <property type="entry name" value="FKBP_C"/>
    <property type="match status" value="1"/>
</dbReference>
<dbReference type="GeneID" id="102731930"/>
<evidence type="ECO:0000256" key="7">
    <source>
        <dbReference type="ARBA" id="ARBA00023110"/>
    </source>
</evidence>
<dbReference type="OrthoDB" id="1902587at2759"/>